<evidence type="ECO:0000313" key="4">
    <source>
        <dbReference type="Proteomes" id="UP000253805"/>
    </source>
</evidence>
<feature type="domain" description="DUF4143" evidence="2">
    <location>
        <begin position="220"/>
        <end position="378"/>
    </location>
</feature>
<dbReference type="InterPro" id="IPR025420">
    <property type="entry name" value="DUF4143"/>
</dbReference>
<sequence length="438" mass="50671">MTVINRDHYLKQLVKSQFNGRVKVITGIRRCGKSFLLSTIYRAHLLKSGVSNDCIIDIDLEKREHASLRNPELLYDYVLQHVASPQKHYVFVDEIQLSYRVKRDEIDEELVPPEDRDLLYTTFYDVLNDLIGRENIDVYVTGSNSKMLSSDIITNFRDRATQIHMWPLSFSEFLDFADMDQSAAWAEYLVYGGMPLAVLASTETERETYLKGLFRSMYQADIVERYGIDNTFALEQLTKELASAVGSLTNPEKLANTLNTVAHAGISNKTVKRYLDALEDSFLFSKAERYDVRGKRYFDYPTKFYAVDTGLRNAWLNFRQIEETHLMENVIYNELRMRGYSVDVGAVRVRESRDGKRRDGMQEIDFVVNRGHERFYIQSAWRLEGEEKREQELRPLLKTGDSFRKIVVVGGSQHPWTDDRGITYVGVIPFLLDPAILG</sequence>
<name>A0A369P455_9ACTN</name>
<dbReference type="InterPro" id="IPR027417">
    <property type="entry name" value="P-loop_NTPase"/>
</dbReference>
<proteinExistence type="predicted"/>
<evidence type="ECO:0000259" key="1">
    <source>
        <dbReference type="Pfam" id="PF13173"/>
    </source>
</evidence>
<dbReference type="InterPro" id="IPR041682">
    <property type="entry name" value="AAA_14"/>
</dbReference>
<feature type="domain" description="AAA" evidence="1">
    <location>
        <begin position="21"/>
        <end position="174"/>
    </location>
</feature>
<dbReference type="PANTHER" id="PTHR33295">
    <property type="entry name" value="ATPASE"/>
    <property type="match status" value="1"/>
</dbReference>
<dbReference type="EMBL" id="PPUT01000001">
    <property type="protein sequence ID" value="RDC46891.1"/>
    <property type="molecule type" value="Genomic_DNA"/>
</dbReference>
<dbReference type="RefSeq" id="WP_114548141.1">
    <property type="nucleotide sequence ID" value="NZ_DBFWAD010000072.1"/>
</dbReference>
<dbReference type="Proteomes" id="UP000253805">
    <property type="component" value="Unassembled WGS sequence"/>
</dbReference>
<dbReference type="Pfam" id="PF13635">
    <property type="entry name" value="DUF4143"/>
    <property type="match status" value="1"/>
</dbReference>
<dbReference type="Pfam" id="PF13173">
    <property type="entry name" value="AAA_14"/>
    <property type="match status" value="1"/>
</dbReference>
<dbReference type="SUPFAM" id="SSF52540">
    <property type="entry name" value="P-loop containing nucleoside triphosphate hydrolases"/>
    <property type="match status" value="1"/>
</dbReference>
<gene>
    <name evidence="3" type="ORF">C1850_00095</name>
</gene>
<organism evidence="3 4">
    <name type="scientific">Adlercreutzia equolifaciens subsp. celatus</name>
    <dbReference type="NCBI Taxonomy" id="394340"/>
    <lineage>
        <taxon>Bacteria</taxon>
        <taxon>Bacillati</taxon>
        <taxon>Actinomycetota</taxon>
        <taxon>Coriobacteriia</taxon>
        <taxon>Eggerthellales</taxon>
        <taxon>Eggerthellaceae</taxon>
        <taxon>Adlercreutzia</taxon>
    </lineage>
</organism>
<accession>A0A369P455</accession>
<comment type="caution">
    <text evidence="3">The sequence shown here is derived from an EMBL/GenBank/DDBJ whole genome shotgun (WGS) entry which is preliminary data.</text>
</comment>
<dbReference type="AlphaFoldDB" id="A0A369P455"/>
<dbReference type="PANTHER" id="PTHR33295:SF18">
    <property type="entry name" value="AAA+ ATPASE DOMAIN-CONTAINING PROTEIN"/>
    <property type="match status" value="1"/>
</dbReference>
<reference evidence="3 4" key="1">
    <citation type="journal article" date="2018" name="Elife">
        <title>Discovery and characterization of a prevalent human gut bacterial enzyme sufficient for the inactivation of a family of plant toxins.</title>
        <authorList>
            <person name="Koppel N."/>
            <person name="Bisanz J.E."/>
            <person name="Pandelia M.E."/>
            <person name="Turnbaugh P.J."/>
            <person name="Balskus E.P."/>
        </authorList>
    </citation>
    <scope>NUCLEOTIDE SEQUENCE [LARGE SCALE GENOMIC DNA]</scope>
    <source>
        <strain evidence="3 4">OB21 GAM 11</strain>
    </source>
</reference>
<evidence type="ECO:0000313" key="3">
    <source>
        <dbReference type="EMBL" id="RDC46891.1"/>
    </source>
</evidence>
<evidence type="ECO:0000259" key="2">
    <source>
        <dbReference type="Pfam" id="PF13635"/>
    </source>
</evidence>
<protein>
    <submittedName>
        <fullName evidence="3">ATPase</fullName>
    </submittedName>
</protein>